<dbReference type="AlphaFoldDB" id="A0A0L7RHW7"/>
<accession>A0A0L7RHW7</accession>
<dbReference type="GO" id="GO:0002098">
    <property type="term" value="P:tRNA wobble uridine modification"/>
    <property type="evidence" value="ECO:0007669"/>
    <property type="project" value="InterPro"/>
</dbReference>
<gene>
    <name evidence="4" type="ORF">WH47_00595</name>
</gene>
<organism evidence="4 5">
    <name type="scientific">Habropoda laboriosa</name>
    <dbReference type="NCBI Taxonomy" id="597456"/>
    <lineage>
        <taxon>Eukaryota</taxon>
        <taxon>Metazoa</taxon>
        <taxon>Ecdysozoa</taxon>
        <taxon>Arthropoda</taxon>
        <taxon>Hexapoda</taxon>
        <taxon>Insecta</taxon>
        <taxon>Pterygota</taxon>
        <taxon>Neoptera</taxon>
        <taxon>Endopterygota</taxon>
        <taxon>Hymenoptera</taxon>
        <taxon>Apocrita</taxon>
        <taxon>Aculeata</taxon>
        <taxon>Apoidea</taxon>
        <taxon>Anthophila</taxon>
        <taxon>Apidae</taxon>
        <taxon>Habropoda</taxon>
    </lineage>
</organism>
<evidence type="ECO:0000256" key="3">
    <source>
        <dbReference type="ARBA" id="ARBA00020263"/>
    </source>
</evidence>
<dbReference type="PANTHER" id="PTHR16184:SF6">
    <property type="entry name" value="ELONGATOR COMPLEX PROTEIN 6"/>
    <property type="match status" value="1"/>
</dbReference>
<comment type="pathway">
    <text evidence="1">tRNA modification; 5-methoxycarbonylmethyl-2-thiouridine-tRNA biosynthesis.</text>
</comment>
<dbReference type="Proteomes" id="UP000053825">
    <property type="component" value="Unassembled WGS sequence"/>
</dbReference>
<protein>
    <recommendedName>
        <fullName evidence="3">Elongator complex protein 6</fullName>
    </recommendedName>
</protein>
<dbReference type="UniPathway" id="UPA00988"/>
<evidence type="ECO:0000256" key="2">
    <source>
        <dbReference type="ARBA" id="ARBA00008837"/>
    </source>
</evidence>
<dbReference type="Gene3D" id="3.40.50.300">
    <property type="entry name" value="P-loop containing nucleotide triphosphate hydrolases"/>
    <property type="match status" value="1"/>
</dbReference>
<name>A0A0L7RHW7_9HYME</name>
<proteinExistence type="inferred from homology"/>
<dbReference type="GO" id="GO:0033588">
    <property type="term" value="C:elongator holoenzyme complex"/>
    <property type="evidence" value="ECO:0007669"/>
    <property type="project" value="InterPro"/>
</dbReference>
<dbReference type="InterPro" id="IPR018627">
    <property type="entry name" value="ELP6"/>
</dbReference>
<evidence type="ECO:0000256" key="1">
    <source>
        <dbReference type="ARBA" id="ARBA00005043"/>
    </source>
</evidence>
<evidence type="ECO:0000313" key="4">
    <source>
        <dbReference type="EMBL" id="KOC70450.1"/>
    </source>
</evidence>
<dbReference type="CDD" id="cd19495">
    <property type="entry name" value="Elp6"/>
    <property type="match status" value="1"/>
</dbReference>
<reference evidence="4 5" key="1">
    <citation type="submission" date="2015-07" db="EMBL/GenBank/DDBJ databases">
        <title>The genome of Habropoda laboriosa.</title>
        <authorList>
            <person name="Pan H."/>
            <person name="Kapheim K."/>
        </authorList>
    </citation>
    <scope>NUCLEOTIDE SEQUENCE [LARGE SCALE GENOMIC DNA]</scope>
    <source>
        <strain evidence="4">0110345459</strain>
    </source>
</reference>
<comment type="similarity">
    <text evidence="2">Belongs to the ELP6 family.</text>
</comment>
<sequence>MDPVSNTIGIDKVNMDGKLILIEEQHESNANFLLNSIICNALNKNYEICFVLCHNTFNHYHNMGKKFGYNLSSLKEKGKVTVIEPMKVIASDVNFMHTQTSNKILLDVLLNIKMEYESMTRNGAPVVLLVDDISNFYNLGFDLKEYLYFIRFCRSLIKDYSRSYLCVVMHTYKHTSQSCISTTFTQVLKHMAQLFIVTEPLETGHSSRASGKIAIHWRIDSVRIKYNWPEIARYIYKLSDHHVDIYAPGTMTH</sequence>
<dbReference type="OrthoDB" id="9995306at2759"/>
<dbReference type="STRING" id="597456.A0A0L7RHW7"/>
<dbReference type="InterPro" id="IPR027417">
    <property type="entry name" value="P-loop_NTPase"/>
</dbReference>
<keyword evidence="5" id="KW-1185">Reference proteome</keyword>
<dbReference type="EMBL" id="KQ414588">
    <property type="protein sequence ID" value="KOC70450.1"/>
    <property type="molecule type" value="Genomic_DNA"/>
</dbReference>
<evidence type="ECO:0000313" key="5">
    <source>
        <dbReference type="Proteomes" id="UP000053825"/>
    </source>
</evidence>
<dbReference type="PANTHER" id="PTHR16184">
    <property type="entry name" value="ELONGATOR COMPLEX PROTEIN 6"/>
    <property type="match status" value="1"/>
</dbReference>
<dbReference type="Pfam" id="PF09807">
    <property type="entry name" value="ELP6"/>
    <property type="match status" value="1"/>
</dbReference>